<evidence type="ECO:0000256" key="5">
    <source>
        <dbReference type="ARBA" id="ARBA00032432"/>
    </source>
</evidence>
<evidence type="ECO:0000313" key="10">
    <source>
        <dbReference type="Proteomes" id="UP001642502"/>
    </source>
</evidence>
<proteinExistence type="inferred from homology"/>
<keyword evidence="9" id="KW-0378">Hydrolase</keyword>
<dbReference type="PANTHER" id="PTHR21227:SF0">
    <property type="entry name" value="TRNA-SPLICING ENDONUCLEASE SUBUNIT SEN2"/>
    <property type="match status" value="1"/>
</dbReference>
<evidence type="ECO:0000313" key="9">
    <source>
        <dbReference type="EMBL" id="CAK7263537.1"/>
    </source>
</evidence>
<keyword evidence="4 9" id="KW-0456">Lyase</keyword>
<comment type="catalytic activity">
    <reaction evidence="6">
        <text>pretRNA = a 3'-half-tRNA molecule with a 5'-OH end + a 5'-half-tRNA molecule with a 2',3'-cyclic phosphate end + an intron with a 2',3'-cyclic phosphate and a 5'-hydroxyl terminus.</text>
        <dbReference type="EC" id="4.6.1.16"/>
    </reaction>
</comment>
<reference evidence="9 10" key="1">
    <citation type="submission" date="2024-01" db="EMBL/GenBank/DDBJ databases">
        <authorList>
            <person name="Allen C."/>
            <person name="Tagirdzhanova G."/>
        </authorList>
    </citation>
    <scope>NUCLEOTIDE SEQUENCE [LARGE SCALE GENOMIC DNA]</scope>
    <source>
        <strain evidence="9 10">CBS 119000</strain>
    </source>
</reference>
<name>A0ABP0D8T6_9PEZI</name>
<evidence type="ECO:0000256" key="4">
    <source>
        <dbReference type="ARBA" id="ARBA00023239"/>
    </source>
</evidence>
<dbReference type="PANTHER" id="PTHR21227">
    <property type="entry name" value="TRNA-SPLICING ENDONUCLEASE SUBUNIT SEN2"/>
    <property type="match status" value="1"/>
</dbReference>
<dbReference type="InterPro" id="IPR011856">
    <property type="entry name" value="tRNA_endonuc-like_dom_sf"/>
</dbReference>
<accession>A0ABP0D8T6</accession>
<dbReference type="InterPro" id="IPR006677">
    <property type="entry name" value="tRNA_intron_Endonuc_cat-like"/>
</dbReference>
<dbReference type="EC" id="4.6.1.16" evidence="2"/>
<feature type="region of interest" description="Disordered" evidence="7">
    <location>
        <begin position="1"/>
        <end position="37"/>
    </location>
</feature>
<keyword evidence="9" id="KW-0540">Nuclease</keyword>
<evidence type="ECO:0000256" key="3">
    <source>
        <dbReference type="ARBA" id="ARBA00022694"/>
    </source>
</evidence>
<dbReference type="InterPro" id="IPR006676">
    <property type="entry name" value="tRNA_splic"/>
</dbReference>
<keyword evidence="3" id="KW-0819">tRNA processing</keyword>
<feature type="compositionally biased region" description="Low complexity" evidence="7">
    <location>
        <begin position="15"/>
        <end position="29"/>
    </location>
</feature>
<evidence type="ECO:0000256" key="2">
    <source>
        <dbReference type="ARBA" id="ARBA00012573"/>
    </source>
</evidence>
<feature type="region of interest" description="Disordered" evidence="7">
    <location>
        <begin position="197"/>
        <end position="216"/>
    </location>
</feature>
<keyword evidence="10" id="KW-1185">Reference proteome</keyword>
<feature type="domain" description="tRNA intron endonuclease catalytic" evidence="8">
    <location>
        <begin position="419"/>
        <end position="515"/>
    </location>
</feature>
<dbReference type="GO" id="GO:0000213">
    <property type="term" value="F:tRNA-intron lyase activity"/>
    <property type="evidence" value="ECO:0007669"/>
    <property type="project" value="UniProtKB-EC"/>
</dbReference>
<gene>
    <name evidence="9" type="primary">SEN2</name>
    <name evidence="9" type="ORF">SEPCBS119000_000541</name>
</gene>
<protein>
    <recommendedName>
        <fullName evidence="2">tRNA-intron lyase</fullName>
        <ecNumber evidence="2">4.6.1.16</ecNumber>
    </recommendedName>
    <alternativeName>
        <fullName evidence="5">tRNA-intron endonuclease Sen2</fullName>
    </alternativeName>
</protein>
<dbReference type="SUPFAM" id="SSF53032">
    <property type="entry name" value="tRNA-intron endonuclease catalytic domain-like"/>
    <property type="match status" value="1"/>
</dbReference>
<feature type="compositionally biased region" description="Pro residues" evidence="7">
    <location>
        <begin position="198"/>
        <end position="214"/>
    </location>
</feature>
<dbReference type="InterPro" id="IPR016589">
    <property type="entry name" value="tRNA_splic_SEN2"/>
</dbReference>
<dbReference type="EMBL" id="CAWUON010000003">
    <property type="protein sequence ID" value="CAK7263537.1"/>
    <property type="molecule type" value="Genomic_DNA"/>
</dbReference>
<sequence length="555" mass="60744">MGCRGGRTDTNGTQSKTKALASSSSASKADMVTAAQKPRPKYAQPLPVRTFPLPVFYPSNPVSLVHLVVAWLSQVLRPPPVEPAIIYEGMWSAVTRSVHITDPQAMNSLWCQGFYGKGSLSRSEPNWLRREEARRASSGVATSEQYTIRRREERADVKWERGRTELEAIEQRRREEEAAKNLAKVDRTDVDVIADESLPPPMLSLPSPPPPPGPTSFRAPVGPLELLALPNSDADLATTTCAEKSLLAKGDLRITGSRHSSGSGSLSSALAHSELQVATANDHADACVNGNLTSPNLKPLERQKSVRFSPTVESTTLVNLDTARKENASIGHPSVASEATSVNPASTATAASEITNKEHLQLSAEEAFFLAYAVGALRVVDPQTHEILSTPRLFELCRQYSYFPPRTSPATALSTDDPFLVHYAVYHHFRSLGWVPRHGIKFGVSWMLYGKGPALDHAEFGVLVVPSYTHPEWASVDSSKTQQAQQAQPKSWHLLHSVNRVLSTVFKSLVLVYVDIPPPSAEAVLGQGSGISALLSQYRIREVMVRRWSSNRNRN</sequence>
<dbReference type="Pfam" id="PF01974">
    <property type="entry name" value="tRNA_int_endo"/>
    <property type="match status" value="1"/>
</dbReference>
<dbReference type="CDD" id="cd22363">
    <property type="entry name" value="tRNA-intron_lyase_C"/>
    <property type="match status" value="1"/>
</dbReference>
<comment type="similarity">
    <text evidence="1">Belongs to the tRNA-intron endonuclease family.</text>
</comment>
<dbReference type="Proteomes" id="UP001642502">
    <property type="component" value="Unassembled WGS sequence"/>
</dbReference>
<dbReference type="Gene3D" id="3.40.1350.10">
    <property type="match status" value="1"/>
</dbReference>
<evidence type="ECO:0000256" key="1">
    <source>
        <dbReference type="ARBA" id="ARBA00008078"/>
    </source>
</evidence>
<dbReference type="InterPro" id="IPR036167">
    <property type="entry name" value="tRNA_intron_Endo_cat-like_sf"/>
</dbReference>
<evidence type="ECO:0000259" key="8">
    <source>
        <dbReference type="Pfam" id="PF01974"/>
    </source>
</evidence>
<organism evidence="9 10">
    <name type="scientific">Sporothrix epigloea</name>
    <dbReference type="NCBI Taxonomy" id="1892477"/>
    <lineage>
        <taxon>Eukaryota</taxon>
        <taxon>Fungi</taxon>
        <taxon>Dikarya</taxon>
        <taxon>Ascomycota</taxon>
        <taxon>Pezizomycotina</taxon>
        <taxon>Sordariomycetes</taxon>
        <taxon>Sordariomycetidae</taxon>
        <taxon>Ophiostomatales</taxon>
        <taxon>Ophiostomataceae</taxon>
        <taxon>Sporothrix</taxon>
    </lineage>
</organism>
<evidence type="ECO:0000256" key="7">
    <source>
        <dbReference type="SAM" id="MobiDB-lite"/>
    </source>
</evidence>
<keyword evidence="9" id="KW-0255">Endonuclease</keyword>
<dbReference type="PIRSF" id="PIRSF011789">
    <property type="entry name" value="tRNA_splic_SEN2"/>
    <property type="match status" value="1"/>
</dbReference>
<comment type="caution">
    <text evidence="9">The sequence shown here is derived from an EMBL/GenBank/DDBJ whole genome shotgun (WGS) entry which is preliminary data.</text>
</comment>
<evidence type="ECO:0000256" key="6">
    <source>
        <dbReference type="ARBA" id="ARBA00034031"/>
    </source>
</evidence>